<dbReference type="AlphaFoldDB" id="A0AA35XVK7"/>
<dbReference type="PROSITE" id="PS00543">
    <property type="entry name" value="HLYD_FAMILY"/>
    <property type="match status" value="1"/>
</dbReference>
<evidence type="ECO:0000313" key="1">
    <source>
        <dbReference type="EMBL" id="CAI8844788.1"/>
    </source>
</evidence>
<dbReference type="GO" id="GO:0016020">
    <property type="term" value="C:membrane"/>
    <property type="evidence" value="ECO:0007669"/>
    <property type="project" value="InterPro"/>
</dbReference>
<dbReference type="InterPro" id="IPR006144">
    <property type="entry name" value="Secretion_HlyD_CS"/>
</dbReference>
<name>A0AA35XVK7_METCP</name>
<dbReference type="EMBL" id="OX458332">
    <property type="protein sequence ID" value="CAI8844788.1"/>
    <property type="molecule type" value="Genomic_DNA"/>
</dbReference>
<evidence type="ECO:0000313" key="2">
    <source>
        <dbReference type="Proteomes" id="UP001158598"/>
    </source>
</evidence>
<dbReference type="RefSeq" id="WP_282213262.1">
    <property type="nucleotide sequence ID" value="NZ_OX458332.1"/>
</dbReference>
<reference evidence="1" key="1">
    <citation type="submission" date="2023-03" db="EMBL/GenBank/DDBJ databases">
        <authorList>
            <person name="Pearce D."/>
        </authorList>
    </citation>
    <scope>NUCLEOTIDE SEQUENCE</scope>
    <source>
        <strain evidence="1">Mc</strain>
    </source>
</reference>
<accession>A0AA35XVK7</accession>
<proteinExistence type="predicted"/>
<organism evidence="1 2">
    <name type="scientific">Methylococcus capsulatus</name>
    <dbReference type="NCBI Taxonomy" id="414"/>
    <lineage>
        <taxon>Bacteria</taxon>
        <taxon>Pseudomonadati</taxon>
        <taxon>Pseudomonadota</taxon>
        <taxon>Gammaproteobacteria</taxon>
        <taxon>Methylococcales</taxon>
        <taxon>Methylococcaceae</taxon>
        <taxon>Methylococcus</taxon>
    </lineage>
</organism>
<sequence>MQVDGKTVNLSPGMSVSAEIKTGTRRVIEYFLSPPIQHASESLHER</sequence>
<protein>
    <submittedName>
        <fullName evidence="1">Uncharacterized protein</fullName>
    </submittedName>
</protein>
<dbReference type="Proteomes" id="UP001158598">
    <property type="component" value="Chromosome"/>
</dbReference>
<gene>
    <name evidence="1" type="ORF">MCNOR_2380</name>
</gene>
<dbReference type="GO" id="GO:0009306">
    <property type="term" value="P:protein secretion"/>
    <property type="evidence" value="ECO:0007669"/>
    <property type="project" value="InterPro"/>
</dbReference>